<proteinExistence type="inferred from homology"/>
<gene>
    <name evidence="6" type="ordered locus">ACMV_19010</name>
</gene>
<keyword evidence="3" id="KW-0812">Transmembrane</keyword>
<dbReference type="InterPro" id="IPR004896">
    <property type="entry name" value="PucC-rel"/>
</dbReference>
<name>F0IZN8_ACIMA</name>
<evidence type="ECO:0000256" key="4">
    <source>
        <dbReference type="ARBA" id="ARBA00022989"/>
    </source>
</evidence>
<dbReference type="PANTHER" id="PTHR23538:SF1">
    <property type="entry name" value="44.5 KD BACTERIOCHLOROPHYLL SYNTHASE SUBUNIT"/>
    <property type="match status" value="1"/>
</dbReference>
<dbReference type="InterPro" id="IPR026036">
    <property type="entry name" value="PucC"/>
</dbReference>
<organism evidence="6 7">
    <name type="scientific">Acidiphilium multivorum (strain DSM 11245 / JCM 8867 / NBRC 100883 / AIU 301)</name>
    <dbReference type="NCBI Taxonomy" id="926570"/>
    <lineage>
        <taxon>Bacteria</taxon>
        <taxon>Pseudomonadati</taxon>
        <taxon>Pseudomonadota</taxon>
        <taxon>Alphaproteobacteria</taxon>
        <taxon>Acetobacterales</taxon>
        <taxon>Acidocellaceae</taxon>
        <taxon>Acidiphilium</taxon>
    </lineage>
</organism>
<dbReference type="Proteomes" id="UP000007100">
    <property type="component" value="Chromosome"/>
</dbReference>
<evidence type="ECO:0000313" key="6">
    <source>
        <dbReference type="EMBL" id="BAJ81248.1"/>
    </source>
</evidence>
<evidence type="ECO:0000256" key="3">
    <source>
        <dbReference type="ARBA" id="ARBA00022692"/>
    </source>
</evidence>
<dbReference type="EMBL" id="AP012035">
    <property type="protein sequence ID" value="BAJ81248.1"/>
    <property type="molecule type" value="Genomic_DNA"/>
</dbReference>
<dbReference type="InterPro" id="IPR036259">
    <property type="entry name" value="MFS_trans_sf"/>
</dbReference>
<evidence type="ECO:0000256" key="5">
    <source>
        <dbReference type="ARBA" id="ARBA00023136"/>
    </source>
</evidence>
<keyword evidence="7" id="KW-1185">Reference proteome</keyword>
<protein>
    <submittedName>
        <fullName evidence="6">PucC family protein</fullName>
    </submittedName>
</protein>
<evidence type="ECO:0000313" key="7">
    <source>
        <dbReference type="Proteomes" id="UP000007100"/>
    </source>
</evidence>
<dbReference type="Gene3D" id="1.20.1250.20">
    <property type="entry name" value="MFS general substrate transporter like domains"/>
    <property type="match status" value="1"/>
</dbReference>
<sequence length="479" mass="49401">MKRRRTGGAAPFWMRLDASWLPFANAATPELPLPRLLRLSLFQLTVGLAAALLIGTLNRVMIVELHVAAALVSSMIALPLLLAPARALIGFRSDRHRSAFGWRRVPYIWFGTIMQFGGLAIMPFALLLLGSGTAPVAGRFGAAIAFLMTGAGMHTTQTAGLALATDLAPEHARPRVVAMLCAMLLLGMIGGALAYGAALTPFSAFRLIQVIQSAALLTLVCNGIALWKQEPRRRPATEEAEDDAAAMPAENLALAWSRFRAQPHALRRLVAIFIGTLAFSMQDILLEPYGGQVLHLPVGATTALTAMLAGGAGLAFLVASRRLASGGDPYRIAAAGALSGLLAFSAVICSAPLASPALFAAGVGLIGFGGGLFLAGTLSDAMIRVVGNMSGLALGAWGAVQALAAGLAIAIAGVLRDAVAHLAATGALGTALAGPAAGYGVVYHLEILLLFATLVAIGPLVRRAGRQPSGLAAILPHHP</sequence>
<evidence type="ECO:0000256" key="2">
    <source>
        <dbReference type="ARBA" id="ARBA00008412"/>
    </source>
</evidence>
<dbReference type="KEGG" id="amv:ACMV_19010"/>
<comment type="similarity">
    <text evidence="2">Belongs to the PucC family.</text>
</comment>
<dbReference type="RefSeq" id="WP_013640274.1">
    <property type="nucleotide sequence ID" value="NC_015186.1"/>
</dbReference>
<comment type="subcellular location">
    <subcellularLocation>
        <location evidence="1">Membrane</location>
        <topology evidence="1">Multi-pass membrane protein</topology>
    </subcellularLocation>
</comment>
<accession>F0IZN8</accession>
<keyword evidence="4" id="KW-1133">Transmembrane helix</keyword>
<dbReference type="PANTHER" id="PTHR23538">
    <property type="entry name" value="44.5 KD BACTERIOCHLOROPHYLL SYNTHASE SUBUNIT"/>
    <property type="match status" value="1"/>
</dbReference>
<dbReference type="GO" id="GO:0016020">
    <property type="term" value="C:membrane"/>
    <property type="evidence" value="ECO:0007669"/>
    <property type="project" value="UniProtKB-SubCell"/>
</dbReference>
<reference evidence="6 7" key="1">
    <citation type="submission" date="2010-12" db="EMBL/GenBank/DDBJ databases">
        <title>Whole genome sequence of Acidiphilium multivorum AIU301.</title>
        <authorList>
            <person name="Narita-Yamada S."/>
            <person name="Nakamura S."/>
            <person name="Ito N."/>
            <person name="Takarada H."/>
            <person name="Katano Y."/>
            <person name="Nakazawa H."/>
            <person name="Hosoyama A."/>
            <person name="Yamada R."/>
            <person name="Fujita N."/>
        </authorList>
    </citation>
    <scope>NUCLEOTIDE SEQUENCE [LARGE SCALE GENOMIC DNA]</scope>
    <source>
        <strain evidence="7">DSM 11245 / JCM 8867 / AIU301</strain>
    </source>
</reference>
<dbReference type="AlphaFoldDB" id="F0IZN8"/>
<dbReference type="HOGENOM" id="CLU_030017_0_0_5"/>
<keyword evidence="5" id="KW-0472">Membrane</keyword>
<dbReference type="SUPFAM" id="SSF103473">
    <property type="entry name" value="MFS general substrate transporter"/>
    <property type="match status" value="1"/>
</dbReference>
<dbReference type="Pfam" id="PF03209">
    <property type="entry name" value="PUCC"/>
    <property type="match status" value="1"/>
</dbReference>
<dbReference type="CDD" id="cd06176">
    <property type="entry name" value="MFS_BCD_PucC-like"/>
    <property type="match status" value="1"/>
</dbReference>
<evidence type="ECO:0000256" key="1">
    <source>
        <dbReference type="ARBA" id="ARBA00004141"/>
    </source>
</evidence>